<dbReference type="InterPro" id="IPR018484">
    <property type="entry name" value="FGGY_N"/>
</dbReference>
<evidence type="ECO:0000313" key="13">
    <source>
        <dbReference type="EMBL" id="ABZ06362.1"/>
    </source>
</evidence>
<evidence type="ECO:0000259" key="11">
    <source>
        <dbReference type="Pfam" id="PF00370"/>
    </source>
</evidence>
<evidence type="ECO:0000256" key="7">
    <source>
        <dbReference type="ARBA" id="ARBA00022798"/>
    </source>
</evidence>
<keyword evidence="4" id="KW-0808">Transferase</keyword>
<keyword evidence="7" id="KW-0319">Glycerol metabolism</keyword>
<dbReference type="GO" id="GO:0004370">
    <property type="term" value="F:glycerol kinase activity"/>
    <property type="evidence" value="ECO:0007669"/>
    <property type="project" value="UniProtKB-EC"/>
</dbReference>
<dbReference type="InterPro" id="IPR018485">
    <property type="entry name" value="FGGY_C"/>
</dbReference>
<evidence type="ECO:0000256" key="9">
    <source>
        <dbReference type="ARBA" id="ARBA00043149"/>
    </source>
</evidence>
<dbReference type="PROSITE" id="PS00445">
    <property type="entry name" value="FGGY_KINASES_2"/>
    <property type="match status" value="1"/>
</dbReference>
<evidence type="ECO:0000256" key="8">
    <source>
        <dbReference type="ARBA" id="ARBA00022840"/>
    </source>
</evidence>
<comment type="pathway">
    <text evidence="1">Polyol metabolism; glycerol degradation via glycerol kinase pathway; sn-glycerol 3-phosphate from glycerol: step 1/1.</text>
</comment>
<keyword evidence="6 13" id="KW-0418">Kinase</keyword>
<name>B3T1A3_9ZZZZ</name>
<dbReference type="PANTHER" id="PTHR10196">
    <property type="entry name" value="SUGAR KINASE"/>
    <property type="match status" value="1"/>
</dbReference>
<dbReference type="InterPro" id="IPR005999">
    <property type="entry name" value="Glycerol_kin"/>
</dbReference>
<dbReference type="GO" id="GO:0005524">
    <property type="term" value="F:ATP binding"/>
    <property type="evidence" value="ECO:0007669"/>
    <property type="project" value="UniProtKB-KW"/>
</dbReference>
<evidence type="ECO:0000256" key="10">
    <source>
        <dbReference type="ARBA" id="ARBA00052101"/>
    </source>
</evidence>
<comment type="catalytic activity">
    <reaction evidence="10">
        <text>glycerol + ATP = sn-glycerol 3-phosphate + ADP + H(+)</text>
        <dbReference type="Rhea" id="RHEA:21644"/>
        <dbReference type="ChEBI" id="CHEBI:15378"/>
        <dbReference type="ChEBI" id="CHEBI:17754"/>
        <dbReference type="ChEBI" id="CHEBI:30616"/>
        <dbReference type="ChEBI" id="CHEBI:57597"/>
        <dbReference type="ChEBI" id="CHEBI:456216"/>
        <dbReference type="EC" id="2.7.1.30"/>
    </reaction>
</comment>
<keyword evidence="5" id="KW-0547">Nucleotide-binding</keyword>
<dbReference type="HAMAP" id="MF_00186">
    <property type="entry name" value="Glycerol_kin"/>
    <property type="match status" value="1"/>
</dbReference>
<dbReference type="EMBL" id="EU016573">
    <property type="protein sequence ID" value="ABZ06362.1"/>
    <property type="molecule type" value="Genomic_DNA"/>
</dbReference>
<comment type="similarity">
    <text evidence="2">Belongs to the FGGY kinase family.</text>
</comment>
<dbReference type="EC" id="2.7.1.30" evidence="3"/>
<dbReference type="InterPro" id="IPR000577">
    <property type="entry name" value="Carb_kinase_FGGY"/>
</dbReference>
<dbReference type="PANTHER" id="PTHR10196:SF78">
    <property type="entry name" value="GLYCEROL KINASE"/>
    <property type="match status" value="1"/>
</dbReference>
<dbReference type="CDD" id="cd07786">
    <property type="entry name" value="FGGY_EcGK_like"/>
    <property type="match status" value="1"/>
</dbReference>
<dbReference type="NCBIfam" id="TIGR01311">
    <property type="entry name" value="glycerol_kin"/>
    <property type="match status" value="1"/>
</dbReference>
<evidence type="ECO:0000259" key="12">
    <source>
        <dbReference type="Pfam" id="PF02782"/>
    </source>
</evidence>
<reference evidence="13" key="1">
    <citation type="journal article" date="2008" name="ISME J.">
        <title>Genomic patterns of recombination, clonal divergence and environment in marine microbial populations.</title>
        <authorList>
            <person name="Konstantinidis K.T."/>
            <person name="Delong E.F."/>
        </authorList>
    </citation>
    <scope>NUCLEOTIDE SEQUENCE</scope>
</reference>
<dbReference type="GO" id="GO:0019563">
    <property type="term" value="P:glycerol catabolic process"/>
    <property type="evidence" value="ECO:0007669"/>
    <property type="project" value="TreeGrafter"/>
</dbReference>
<dbReference type="Pfam" id="PF02782">
    <property type="entry name" value="FGGY_C"/>
    <property type="match status" value="1"/>
</dbReference>
<dbReference type="GO" id="GO:0006072">
    <property type="term" value="P:glycerol-3-phosphate metabolic process"/>
    <property type="evidence" value="ECO:0007669"/>
    <property type="project" value="InterPro"/>
</dbReference>
<dbReference type="FunFam" id="3.30.420.40:FF:000008">
    <property type="entry name" value="Glycerol kinase"/>
    <property type="match status" value="1"/>
</dbReference>
<evidence type="ECO:0000256" key="6">
    <source>
        <dbReference type="ARBA" id="ARBA00022777"/>
    </source>
</evidence>
<dbReference type="FunFam" id="3.30.420.40:FF:000007">
    <property type="entry name" value="Glycerol kinase"/>
    <property type="match status" value="1"/>
</dbReference>
<dbReference type="PIRSF" id="PIRSF000538">
    <property type="entry name" value="GlpK"/>
    <property type="match status" value="1"/>
</dbReference>
<protein>
    <recommendedName>
        <fullName evidence="3">glycerol kinase</fullName>
        <ecNumber evidence="3">2.7.1.30</ecNumber>
    </recommendedName>
    <alternativeName>
        <fullName evidence="9">ATP:glycerol 3-phosphotransferase</fullName>
    </alternativeName>
</protein>
<evidence type="ECO:0000256" key="5">
    <source>
        <dbReference type="ARBA" id="ARBA00022741"/>
    </source>
</evidence>
<gene>
    <name evidence="13" type="ORF">ALOHA_HF4000009A22ctg2g19</name>
</gene>
<dbReference type="NCBIfam" id="NF000756">
    <property type="entry name" value="PRK00047.1"/>
    <property type="match status" value="1"/>
</dbReference>
<dbReference type="InterPro" id="IPR018483">
    <property type="entry name" value="Carb_kinase_FGGY_CS"/>
</dbReference>
<evidence type="ECO:0000256" key="3">
    <source>
        <dbReference type="ARBA" id="ARBA00012099"/>
    </source>
</evidence>
<keyword evidence="8" id="KW-0067">ATP-binding</keyword>
<evidence type="ECO:0000256" key="2">
    <source>
        <dbReference type="ARBA" id="ARBA00009156"/>
    </source>
</evidence>
<feature type="domain" description="Carbohydrate kinase FGGY C-terminal" evidence="12">
    <location>
        <begin position="267"/>
        <end position="451"/>
    </location>
</feature>
<accession>B3T1A3</accession>
<sequence length="498" mass="56070">MSFKSLVRRFIVAIDQGTTSSRAILFNLSGKPVYSSQKEFRQYFPQDGWVEHKPNEIWSTTIKVLKDVISKSKKLKGKILTIGITNQRETTILWDKKTGKPVYNAIVWQDRRTADFCKKFKTIRKEKLFNKKTGLLIDPYFSATKIKWIIENIPVAKKLMKKKQLLFGTVDTYLLWKLTKGSSHATDATNACRTMLYNITTNKWDDDILKSLNIPKHILPDVKDSSDYYGLTHASITGKSYSITGVVGDQQAATIGQCCFKRGSVKSTYGTGAFVVMNTGNKKIYSKNKLLTTICYRLNGKTTYALEGSIFIAGAGVQWLRDKIKLINNASDTEKIVKSMKNNKGVYLVPAFTGLGAPYWDPNARGLLCGLTRNTGTKEIVRAVIESVAYQSYDLLNAMNKDGLKPNVIRVDGGMVENNWFSQFLSDIINVHVDRSRVKETTALGAAFMAGLKIGVYKSLDDISKNWKVNKRFSPNINKIERLKLLKGWSQAITKTLI</sequence>
<proteinExistence type="inferred from homology"/>
<dbReference type="AlphaFoldDB" id="B3T1A3"/>
<dbReference type="InterPro" id="IPR043129">
    <property type="entry name" value="ATPase_NBD"/>
</dbReference>
<dbReference type="Gene3D" id="3.30.420.40">
    <property type="match status" value="2"/>
</dbReference>
<evidence type="ECO:0000256" key="1">
    <source>
        <dbReference type="ARBA" id="ARBA00005190"/>
    </source>
</evidence>
<dbReference type="Pfam" id="PF00370">
    <property type="entry name" value="FGGY_N"/>
    <property type="match status" value="1"/>
</dbReference>
<organism evidence="13">
    <name type="scientific">uncultured marine microorganism HF4000_009A22</name>
    <dbReference type="NCBI Taxonomy" id="455514"/>
    <lineage>
        <taxon>unclassified sequences</taxon>
        <taxon>environmental samples</taxon>
    </lineage>
</organism>
<evidence type="ECO:0000256" key="4">
    <source>
        <dbReference type="ARBA" id="ARBA00022679"/>
    </source>
</evidence>
<dbReference type="PROSITE" id="PS00933">
    <property type="entry name" value="FGGY_KINASES_1"/>
    <property type="match status" value="1"/>
</dbReference>
<dbReference type="SUPFAM" id="SSF53067">
    <property type="entry name" value="Actin-like ATPase domain"/>
    <property type="match status" value="2"/>
</dbReference>
<feature type="domain" description="Carbohydrate kinase FGGY N-terminal" evidence="11">
    <location>
        <begin position="11"/>
        <end position="256"/>
    </location>
</feature>